<feature type="region of interest" description="Disordered" evidence="1">
    <location>
        <begin position="77"/>
        <end position="198"/>
    </location>
</feature>
<feature type="compositionally biased region" description="Basic residues" evidence="1">
    <location>
        <begin position="88"/>
        <end position="106"/>
    </location>
</feature>
<sequence length="336" mass="36720">MSKTVQTSRDFATRLAVCGGEREEARRTRFGARRDFIRRQRGTPTRGCLPWGYLAASPCRTVGVDWTLELINNSSPSVNARYTTTTSRTRHRPHHRRHPRPHRRATNKATARQHGSPPISPANASHARPPSTPKASPSRAHVRRHRCVPSTRRSSVPESTRRAQRRRQRSTARPRAVTPNCPSSASIRPPQGKAPTTRVTVLGPAPLPQSAPATKGCGCPECHDTLALLIGQAADRLAVDCQPGQETQAGTSEVGGWALSSLWWMHAAACGVWSGGHWSGLETVDSEQWTLCKTSGLHYISNRHGTQHPPPRTLPSTGTIAAQQYQNPGFIGVALM</sequence>
<dbReference type="Proteomes" id="UP001287286">
    <property type="component" value="Unassembled WGS sequence"/>
</dbReference>
<evidence type="ECO:0000313" key="3">
    <source>
        <dbReference type="Proteomes" id="UP001287286"/>
    </source>
</evidence>
<evidence type="ECO:0000256" key="1">
    <source>
        <dbReference type="SAM" id="MobiDB-lite"/>
    </source>
</evidence>
<dbReference type="EMBL" id="JAWRVI010000046">
    <property type="protein sequence ID" value="KAK4085844.1"/>
    <property type="molecule type" value="Genomic_DNA"/>
</dbReference>
<reference evidence="2 3" key="1">
    <citation type="journal article" date="2024" name="Microbiol. Resour. Announc.">
        <title>Genome annotations for the ascomycete fungi Trichoderma harzianum, Trichoderma aggressivum, and Purpureocillium lilacinum.</title>
        <authorList>
            <person name="Beijen E.P.W."/>
            <person name="Ohm R.A."/>
        </authorList>
    </citation>
    <scope>NUCLEOTIDE SEQUENCE [LARGE SCALE GENOMIC DNA]</scope>
    <source>
        <strain evidence="2 3">CBS 150709</strain>
    </source>
</reference>
<proteinExistence type="predicted"/>
<evidence type="ECO:0000313" key="2">
    <source>
        <dbReference type="EMBL" id="KAK4085844.1"/>
    </source>
</evidence>
<keyword evidence="3" id="KW-1185">Reference proteome</keyword>
<protein>
    <submittedName>
        <fullName evidence="2">Uncharacterized protein</fullName>
    </submittedName>
</protein>
<accession>A0ABR0BP80</accession>
<name>A0ABR0BP80_PURLI</name>
<feature type="compositionally biased region" description="Basic residues" evidence="1">
    <location>
        <begin position="162"/>
        <end position="172"/>
    </location>
</feature>
<organism evidence="2 3">
    <name type="scientific">Purpureocillium lilacinum</name>
    <name type="common">Paecilomyces lilacinus</name>
    <dbReference type="NCBI Taxonomy" id="33203"/>
    <lineage>
        <taxon>Eukaryota</taxon>
        <taxon>Fungi</taxon>
        <taxon>Dikarya</taxon>
        <taxon>Ascomycota</taxon>
        <taxon>Pezizomycotina</taxon>
        <taxon>Sordariomycetes</taxon>
        <taxon>Hypocreomycetidae</taxon>
        <taxon>Hypocreales</taxon>
        <taxon>Ophiocordycipitaceae</taxon>
        <taxon>Purpureocillium</taxon>
    </lineage>
</organism>
<gene>
    <name evidence="2" type="ORF">Purlil1_9801</name>
</gene>
<comment type="caution">
    <text evidence="2">The sequence shown here is derived from an EMBL/GenBank/DDBJ whole genome shotgun (WGS) entry which is preliminary data.</text>
</comment>